<proteinExistence type="predicted"/>
<dbReference type="AlphaFoldDB" id="A0A199UFN9"/>
<dbReference type="SMART" id="SM00848">
    <property type="entry name" value="Inhibitor_I29"/>
    <property type="match status" value="1"/>
</dbReference>
<gene>
    <name evidence="2" type="ORF">ACMD2_17977</name>
</gene>
<dbReference type="Proteomes" id="UP000092600">
    <property type="component" value="Unassembled WGS sequence"/>
</dbReference>
<protein>
    <recommendedName>
        <fullName evidence="1">Cathepsin propeptide inhibitor domain-containing protein</fullName>
    </recommendedName>
</protein>
<accession>A0A199UFN9</accession>
<dbReference type="EMBL" id="LSRQ01008328">
    <property type="protein sequence ID" value="OAY63677.1"/>
    <property type="molecule type" value="Genomic_DNA"/>
</dbReference>
<feature type="domain" description="Cathepsin propeptide inhibitor" evidence="1">
    <location>
        <begin position="47"/>
        <end position="95"/>
    </location>
</feature>
<dbReference type="Pfam" id="PF08246">
    <property type="entry name" value="Inhibitor_I29"/>
    <property type="match status" value="1"/>
</dbReference>
<organism evidence="2 3">
    <name type="scientific">Ananas comosus</name>
    <name type="common">Pineapple</name>
    <name type="synonym">Ananas ananas</name>
    <dbReference type="NCBI Taxonomy" id="4615"/>
    <lineage>
        <taxon>Eukaryota</taxon>
        <taxon>Viridiplantae</taxon>
        <taxon>Streptophyta</taxon>
        <taxon>Embryophyta</taxon>
        <taxon>Tracheophyta</taxon>
        <taxon>Spermatophyta</taxon>
        <taxon>Magnoliopsida</taxon>
        <taxon>Liliopsida</taxon>
        <taxon>Poales</taxon>
        <taxon>Bromeliaceae</taxon>
        <taxon>Bromelioideae</taxon>
        <taxon>Ananas</taxon>
    </lineage>
</organism>
<evidence type="ECO:0000313" key="2">
    <source>
        <dbReference type="EMBL" id="OAY63677.1"/>
    </source>
</evidence>
<evidence type="ECO:0000313" key="3">
    <source>
        <dbReference type="Proteomes" id="UP000092600"/>
    </source>
</evidence>
<name>A0A199UFN9_ANACO</name>
<sequence>MNLGIMLTFWKALDERITGKAMPDMGKITMKDDAELRRMHKNDGGVERRYEDAEEEERRFQIFKKTVEECERHNAKKKGYTFGLNQFSDLSPEELDAMCRPKLYPPWVYEKMREEEREKEALRYAREREALRYAGPSEDLTSFGCGGPY</sequence>
<dbReference type="Gene3D" id="1.10.287.2250">
    <property type="match status" value="1"/>
</dbReference>
<evidence type="ECO:0000259" key="1">
    <source>
        <dbReference type="SMART" id="SM00848"/>
    </source>
</evidence>
<comment type="caution">
    <text evidence="2">The sequence shown here is derived from an EMBL/GenBank/DDBJ whole genome shotgun (WGS) entry which is preliminary data.</text>
</comment>
<dbReference type="InterPro" id="IPR013201">
    <property type="entry name" value="Prot_inhib_I29"/>
</dbReference>
<reference evidence="2 3" key="1">
    <citation type="journal article" date="2016" name="DNA Res.">
        <title>The draft genome of MD-2 pineapple using hybrid error correction of long reads.</title>
        <authorList>
            <person name="Redwan R.M."/>
            <person name="Saidin A."/>
            <person name="Kumar S.V."/>
        </authorList>
    </citation>
    <scope>NUCLEOTIDE SEQUENCE [LARGE SCALE GENOMIC DNA]</scope>
    <source>
        <strain evidence="3">cv. MD2</strain>
        <tissue evidence="2">Leaf</tissue>
    </source>
</reference>
<dbReference type="InterPro" id="IPR038765">
    <property type="entry name" value="Papain-like_cys_pep_sf"/>
</dbReference>
<dbReference type="SUPFAM" id="SSF54001">
    <property type="entry name" value="Cysteine proteinases"/>
    <property type="match status" value="1"/>
</dbReference>